<feature type="transmembrane region" description="Helical" evidence="1">
    <location>
        <begin position="433"/>
        <end position="453"/>
    </location>
</feature>
<keyword evidence="1" id="KW-0472">Membrane</keyword>
<organism evidence="3 4">
    <name type="scientific">Paratractidigestivibacter faecalis</name>
    <dbReference type="NCBI Taxonomy" id="2292441"/>
    <lineage>
        <taxon>Bacteria</taxon>
        <taxon>Bacillati</taxon>
        <taxon>Actinomycetota</taxon>
        <taxon>Coriobacteriia</taxon>
        <taxon>Coriobacteriales</taxon>
        <taxon>Atopobiaceae</taxon>
        <taxon>Paratractidigestivibacter</taxon>
    </lineage>
</organism>
<dbReference type="InterPro" id="IPR012338">
    <property type="entry name" value="Beta-lactam/transpept-like"/>
</dbReference>
<evidence type="ECO:0000256" key="1">
    <source>
        <dbReference type="SAM" id="Phobius"/>
    </source>
</evidence>
<dbReference type="RefSeq" id="WP_349182948.1">
    <property type="nucleotide sequence ID" value="NZ_JBBNGS010000015.1"/>
</dbReference>
<evidence type="ECO:0000313" key="3">
    <source>
        <dbReference type="EMBL" id="MEQ2638285.1"/>
    </source>
</evidence>
<protein>
    <submittedName>
        <fullName evidence="3">Serine hydrolase domain-containing protein</fullName>
        <ecNumber evidence="3">3.1.1.103</ecNumber>
    </submittedName>
</protein>
<dbReference type="InterPro" id="IPR001466">
    <property type="entry name" value="Beta-lactam-related"/>
</dbReference>
<feature type="domain" description="Beta-lactamase-related" evidence="2">
    <location>
        <begin position="68"/>
        <end position="364"/>
    </location>
</feature>
<dbReference type="PANTHER" id="PTHR46825:SF9">
    <property type="entry name" value="BETA-LACTAMASE-RELATED DOMAIN-CONTAINING PROTEIN"/>
    <property type="match status" value="1"/>
</dbReference>
<evidence type="ECO:0000313" key="4">
    <source>
        <dbReference type="Proteomes" id="UP001478817"/>
    </source>
</evidence>
<name>A0ABV1IIZ2_9ACTN</name>
<dbReference type="Proteomes" id="UP001478817">
    <property type="component" value="Unassembled WGS sequence"/>
</dbReference>
<proteinExistence type="predicted"/>
<dbReference type="GO" id="GO:0016787">
    <property type="term" value="F:hydrolase activity"/>
    <property type="evidence" value="ECO:0007669"/>
    <property type="project" value="UniProtKB-KW"/>
</dbReference>
<feature type="transmembrane region" description="Helical" evidence="1">
    <location>
        <begin position="473"/>
        <end position="491"/>
    </location>
</feature>
<sequence length="506" mass="52437">MAVLLASGWVWSVPAHADEALLPDEADDAQAEVDDADPTDMGVAPIGAEPRGEALSSALDAYLDQAFPASGVPGAAVAVVDSGGVRYLRTVGDVTSADQTFIIGSLSKSMASAAVQQLADAGAVSLDAPVDDYLPAYGVPRSVTVRDLLNQTSGFGYYQSLADARVGESYGEFSYANANYDLLGRLVEGVSGLSYGDYLRKNLWGPLGMADACLDGERSAASAGSDDNADGGIDDEATGHRNWFGLPVADGFTRERGDGAWGGPASGYVRASITDMASYLRMYLNSGAGVVSRAGVHRMVFDRVPDASGDTCYGMGWTTYSWGDGELVMSHDGDVENYVARMCVIPGRDLGIVLLADQNDAVGGNAAFWQMADDVTSLAVGGVAVGINPGETCATHACYDAAYLLAILACVAPVLLARRWAGRMAAADAPERAVRAAWAVALHVAVPVCVALVPAGFGMRLRDFADFYPEQVLVMAICDVLLAAGGAMKVASLGRARGGHGCVACG</sequence>
<dbReference type="Pfam" id="PF00144">
    <property type="entry name" value="Beta-lactamase"/>
    <property type="match status" value="1"/>
</dbReference>
<keyword evidence="1" id="KW-1133">Transmembrane helix</keyword>
<dbReference type="PANTHER" id="PTHR46825">
    <property type="entry name" value="D-ALANYL-D-ALANINE-CARBOXYPEPTIDASE/ENDOPEPTIDASE AMPH"/>
    <property type="match status" value="1"/>
</dbReference>
<keyword evidence="1" id="KW-0812">Transmembrane</keyword>
<dbReference type="Gene3D" id="3.40.710.10">
    <property type="entry name" value="DD-peptidase/beta-lactamase superfamily"/>
    <property type="match status" value="1"/>
</dbReference>
<keyword evidence="3" id="KW-0378">Hydrolase</keyword>
<dbReference type="EMBL" id="JBBNGS010000015">
    <property type="protein sequence ID" value="MEQ2638285.1"/>
    <property type="molecule type" value="Genomic_DNA"/>
</dbReference>
<gene>
    <name evidence="3" type="ORF">AAAT05_08025</name>
</gene>
<accession>A0ABV1IIZ2</accession>
<dbReference type="SUPFAM" id="SSF56601">
    <property type="entry name" value="beta-lactamase/transpeptidase-like"/>
    <property type="match status" value="1"/>
</dbReference>
<reference evidence="3 4" key="1">
    <citation type="submission" date="2024-04" db="EMBL/GenBank/DDBJ databases">
        <title>Human intestinal bacterial collection.</title>
        <authorList>
            <person name="Pauvert C."/>
            <person name="Hitch T.C.A."/>
            <person name="Clavel T."/>
        </authorList>
    </citation>
    <scope>NUCLEOTIDE SEQUENCE [LARGE SCALE GENOMIC DNA]</scope>
    <source>
        <strain evidence="3 4">CLA-AA-H197</strain>
    </source>
</reference>
<dbReference type="EC" id="3.1.1.103" evidence="3"/>
<keyword evidence="4" id="KW-1185">Reference proteome</keyword>
<dbReference type="InterPro" id="IPR050491">
    <property type="entry name" value="AmpC-like"/>
</dbReference>
<evidence type="ECO:0000259" key="2">
    <source>
        <dbReference type="Pfam" id="PF00144"/>
    </source>
</evidence>
<comment type="caution">
    <text evidence="3">The sequence shown here is derived from an EMBL/GenBank/DDBJ whole genome shotgun (WGS) entry which is preliminary data.</text>
</comment>
<feature type="transmembrane region" description="Helical" evidence="1">
    <location>
        <begin position="401"/>
        <end position="421"/>
    </location>
</feature>